<dbReference type="InterPro" id="IPR013249">
    <property type="entry name" value="RNA_pol_sigma70_r4_t2"/>
</dbReference>
<keyword evidence="4" id="KW-1185">Reference proteome</keyword>
<evidence type="ECO:0000259" key="2">
    <source>
        <dbReference type="Pfam" id="PF08281"/>
    </source>
</evidence>
<dbReference type="PANTHER" id="PTHR30173">
    <property type="entry name" value="SIGMA 19 FACTOR"/>
    <property type="match status" value="1"/>
</dbReference>
<dbReference type="SUPFAM" id="SSF88946">
    <property type="entry name" value="Sigma2 domain of RNA polymerase sigma factors"/>
    <property type="match status" value="1"/>
</dbReference>
<evidence type="ECO:0000259" key="1">
    <source>
        <dbReference type="Pfam" id="PF04542"/>
    </source>
</evidence>
<dbReference type="InterPro" id="IPR036388">
    <property type="entry name" value="WH-like_DNA-bd_sf"/>
</dbReference>
<dbReference type="Proteomes" id="UP001319200">
    <property type="component" value="Unassembled WGS sequence"/>
</dbReference>
<dbReference type="Gene3D" id="1.10.10.10">
    <property type="entry name" value="Winged helix-like DNA-binding domain superfamily/Winged helix DNA-binding domain"/>
    <property type="match status" value="1"/>
</dbReference>
<dbReference type="InterPro" id="IPR052704">
    <property type="entry name" value="ECF_Sigma-70_Domain"/>
</dbReference>
<dbReference type="PANTHER" id="PTHR30173:SF36">
    <property type="entry name" value="ECF RNA POLYMERASE SIGMA FACTOR SIGJ"/>
    <property type="match status" value="1"/>
</dbReference>
<proteinExistence type="predicted"/>
<dbReference type="SUPFAM" id="SSF88659">
    <property type="entry name" value="Sigma3 and sigma4 domains of RNA polymerase sigma factors"/>
    <property type="match status" value="1"/>
</dbReference>
<dbReference type="InterPro" id="IPR013325">
    <property type="entry name" value="RNA_pol_sigma_r2"/>
</dbReference>
<dbReference type="RefSeq" id="WP_254170245.1">
    <property type="nucleotide sequence ID" value="NZ_JAHESF010000080.1"/>
</dbReference>
<dbReference type="EMBL" id="JAHESF010000080">
    <property type="protein sequence ID" value="MBT1701563.1"/>
    <property type="molecule type" value="Genomic_DNA"/>
</dbReference>
<evidence type="ECO:0000313" key="4">
    <source>
        <dbReference type="Proteomes" id="UP001319200"/>
    </source>
</evidence>
<dbReference type="InterPro" id="IPR007627">
    <property type="entry name" value="RNA_pol_sigma70_r2"/>
</dbReference>
<accession>A0AAP2DUH9</accession>
<gene>
    <name evidence="3" type="ORF">KK083_32015</name>
</gene>
<dbReference type="Gene3D" id="1.10.1740.10">
    <property type="match status" value="1"/>
</dbReference>
<sequence>MTHAQTIALYQPTLHAIAMKLLRCKADAEDIVQETFIKWLDAEHEKIKNTKAYLVRAVTNNCLNHLEALKKKKEEYLESFHWPHFIEKFRDSDFTHIDLENKLTKAFHVLQHKLEPLERAVYVLKEAFDFDYKAIQELLDKKQDHCRQLFCRARKKLDQEKERLNAAIHEKTALMKSFKESCDVGHATEFIAELRNDITSALRKKS</sequence>
<dbReference type="Pfam" id="PF04542">
    <property type="entry name" value="Sigma70_r2"/>
    <property type="match status" value="1"/>
</dbReference>
<dbReference type="Pfam" id="PF08281">
    <property type="entry name" value="Sigma70_r4_2"/>
    <property type="match status" value="1"/>
</dbReference>
<dbReference type="GO" id="GO:0003677">
    <property type="term" value="F:DNA binding"/>
    <property type="evidence" value="ECO:0007669"/>
    <property type="project" value="InterPro"/>
</dbReference>
<dbReference type="GO" id="GO:0006352">
    <property type="term" value="P:DNA-templated transcription initiation"/>
    <property type="evidence" value="ECO:0007669"/>
    <property type="project" value="InterPro"/>
</dbReference>
<dbReference type="NCBIfam" id="TIGR02937">
    <property type="entry name" value="sigma70-ECF"/>
    <property type="match status" value="1"/>
</dbReference>
<reference evidence="3 4" key="1">
    <citation type="submission" date="2021-05" db="EMBL/GenBank/DDBJ databases">
        <title>A Polyphasic approach of four new species of the genus Ohtaekwangia: Ohtaekwangia histidinii sp. nov., Ohtaekwangia cretensis sp. nov., Ohtaekwangia indiensis sp. nov., Ohtaekwangia reichenbachii sp. nov. from diverse environment.</title>
        <authorList>
            <person name="Octaviana S."/>
        </authorList>
    </citation>
    <scope>NUCLEOTIDE SEQUENCE [LARGE SCALE GENOMIC DNA]</scope>
    <source>
        <strain evidence="3 4">PWU4</strain>
    </source>
</reference>
<protein>
    <submittedName>
        <fullName evidence="3">Sigma-70 family RNA polymerase sigma factor</fullName>
    </submittedName>
</protein>
<dbReference type="InterPro" id="IPR013324">
    <property type="entry name" value="RNA_pol_sigma_r3/r4-like"/>
</dbReference>
<name>A0AAP2DUH9_9BACT</name>
<dbReference type="AlphaFoldDB" id="A0AAP2DUH9"/>
<dbReference type="GO" id="GO:0016987">
    <property type="term" value="F:sigma factor activity"/>
    <property type="evidence" value="ECO:0007669"/>
    <property type="project" value="InterPro"/>
</dbReference>
<organism evidence="3 4">
    <name type="scientific">Chryseosolibacter histidini</name>
    <dbReference type="NCBI Taxonomy" id="2782349"/>
    <lineage>
        <taxon>Bacteria</taxon>
        <taxon>Pseudomonadati</taxon>
        <taxon>Bacteroidota</taxon>
        <taxon>Cytophagia</taxon>
        <taxon>Cytophagales</taxon>
        <taxon>Chryseotaleaceae</taxon>
        <taxon>Chryseosolibacter</taxon>
    </lineage>
</organism>
<dbReference type="InterPro" id="IPR014284">
    <property type="entry name" value="RNA_pol_sigma-70_dom"/>
</dbReference>
<feature type="domain" description="RNA polymerase sigma-70 region 2" evidence="1">
    <location>
        <begin position="8"/>
        <end position="69"/>
    </location>
</feature>
<comment type="caution">
    <text evidence="3">The sequence shown here is derived from an EMBL/GenBank/DDBJ whole genome shotgun (WGS) entry which is preliminary data.</text>
</comment>
<feature type="domain" description="RNA polymerase sigma factor 70 region 4 type 2" evidence="2">
    <location>
        <begin position="113"/>
        <end position="157"/>
    </location>
</feature>
<evidence type="ECO:0000313" key="3">
    <source>
        <dbReference type="EMBL" id="MBT1701563.1"/>
    </source>
</evidence>